<dbReference type="PIRSF" id="PIRSF006305">
    <property type="entry name" value="Maf"/>
    <property type="match status" value="1"/>
</dbReference>
<dbReference type="SUPFAM" id="SSF52972">
    <property type="entry name" value="ITPase-like"/>
    <property type="match status" value="1"/>
</dbReference>
<dbReference type="AlphaFoldDB" id="A0AAD3CJA8"/>
<reference evidence="3 4" key="1">
    <citation type="journal article" date="2021" name="Sci. Rep.">
        <title>The genome of the diatom Chaetoceros tenuissimus carries an ancient integrated fragment of an extant virus.</title>
        <authorList>
            <person name="Hongo Y."/>
            <person name="Kimura K."/>
            <person name="Takaki Y."/>
            <person name="Yoshida Y."/>
            <person name="Baba S."/>
            <person name="Kobayashi G."/>
            <person name="Nagasaki K."/>
            <person name="Hano T."/>
            <person name="Tomaru Y."/>
        </authorList>
    </citation>
    <scope>NUCLEOTIDE SEQUENCE [LARGE SCALE GENOMIC DNA]</scope>
    <source>
        <strain evidence="3 4">NIES-3715</strain>
    </source>
</reference>
<dbReference type="HAMAP" id="MF_00528">
    <property type="entry name" value="Maf"/>
    <property type="match status" value="1"/>
</dbReference>
<evidence type="ECO:0000256" key="1">
    <source>
        <dbReference type="ARBA" id="ARBA00001968"/>
    </source>
</evidence>
<dbReference type="EMBL" id="BLLK01000022">
    <property type="protein sequence ID" value="GFH45824.1"/>
    <property type="molecule type" value="Genomic_DNA"/>
</dbReference>
<dbReference type="Gene3D" id="3.90.950.10">
    <property type="match status" value="1"/>
</dbReference>
<comment type="caution">
    <text evidence="3">The sequence shown here is derived from an EMBL/GenBank/DDBJ whole genome shotgun (WGS) entry which is preliminary data.</text>
</comment>
<evidence type="ECO:0000313" key="3">
    <source>
        <dbReference type="EMBL" id="GFH45824.1"/>
    </source>
</evidence>
<dbReference type="NCBIfam" id="TIGR00172">
    <property type="entry name" value="maf"/>
    <property type="match status" value="1"/>
</dbReference>
<keyword evidence="4" id="KW-1185">Reference proteome</keyword>
<dbReference type="InterPro" id="IPR029001">
    <property type="entry name" value="ITPase-like_fam"/>
</dbReference>
<evidence type="ECO:0000313" key="4">
    <source>
        <dbReference type="Proteomes" id="UP001054902"/>
    </source>
</evidence>
<dbReference type="InterPro" id="IPR003697">
    <property type="entry name" value="Maf-like"/>
</dbReference>
<name>A0AAD3CJA8_9STRA</name>
<protein>
    <submittedName>
        <fullName evidence="3">Uncharacterized protein</fullName>
    </submittedName>
</protein>
<dbReference type="Pfam" id="PF02545">
    <property type="entry name" value="Maf"/>
    <property type="match status" value="1"/>
</dbReference>
<dbReference type="PANTHER" id="PTHR43213">
    <property type="entry name" value="BIFUNCTIONAL DTTP/UTP PYROPHOSPHATASE/METHYLTRANSFERASE PROTEIN-RELATED"/>
    <property type="match status" value="1"/>
</dbReference>
<keyword evidence="2" id="KW-0378">Hydrolase</keyword>
<comment type="cofactor">
    <cofactor evidence="1">
        <name>a divalent metal cation</name>
        <dbReference type="ChEBI" id="CHEBI:60240"/>
    </cofactor>
</comment>
<organism evidence="3 4">
    <name type="scientific">Chaetoceros tenuissimus</name>
    <dbReference type="NCBI Taxonomy" id="426638"/>
    <lineage>
        <taxon>Eukaryota</taxon>
        <taxon>Sar</taxon>
        <taxon>Stramenopiles</taxon>
        <taxon>Ochrophyta</taxon>
        <taxon>Bacillariophyta</taxon>
        <taxon>Coscinodiscophyceae</taxon>
        <taxon>Chaetocerotophycidae</taxon>
        <taxon>Chaetocerotales</taxon>
        <taxon>Chaetocerotaceae</taxon>
        <taxon>Chaetoceros</taxon>
    </lineage>
</organism>
<sequence>MAESTNHQEKGNLLVSKISKISLDGPIRLILASQSPRRREILDMMGLSNRYNVTFSPLDEEALQEELSKSEITPTEYSKTLARSKAYALVEAIQKDGEEKTHSTTFVLGSDTIVDKDGVILEKPKSKENAAEMLTKLSGNWHEVHTGVALYKINHEREGDDVIELVSNYTDTARVKFSTLTNDDIASYIETGEPMDKAGSYGIQGIGGQFVETITGDFFAVMGLPMHSLSKAFAKALN</sequence>
<accession>A0AAD3CJA8</accession>
<proteinExistence type="inferred from homology"/>
<evidence type="ECO:0000256" key="2">
    <source>
        <dbReference type="ARBA" id="ARBA00022801"/>
    </source>
</evidence>
<dbReference type="CDD" id="cd00555">
    <property type="entry name" value="Maf"/>
    <property type="match status" value="1"/>
</dbReference>
<gene>
    <name evidence="3" type="ORF">CTEN210_02298</name>
</gene>
<dbReference type="GO" id="GO:0047429">
    <property type="term" value="F:nucleoside triphosphate diphosphatase activity"/>
    <property type="evidence" value="ECO:0007669"/>
    <property type="project" value="InterPro"/>
</dbReference>
<dbReference type="PANTHER" id="PTHR43213:SF5">
    <property type="entry name" value="BIFUNCTIONAL DTTP_UTP PYROPHOSPHATASE_METHYLTRANSFERASE PROTEIN-RELATED"/>
    <property type="match status" value="1"/>
</dbReference>
<dbReference type="Proteomes" id="UP001054902">
    <property type="component" value="Unassembled WGS sequence"/>
</dbReference>